<gene>
    <name evidence="2" type="ORF">ENI34_10830</name>
</gene>
<keyword evidence="1" id="KW-0472">Membrane</keyword>
<proteinExistence type="predicted"/>
<feature type="transmembrane region" description="Helical" evidence="1">
    <location>
        <begin position="6"/>
        <end position="24"/>
    </location>
</feature>
<keyword evidence="1" id="KW-1133">Transmembrane helix</keyword>
<evidence type="ECO:0000313" key="2">
    <source>
        <dbReference type="EMBL" id="HEC79610.1"/>
    </source>
</evidence>
<protein>
    <submittedName>
        <fullName evidence="2">Uncharacterized protein</fullName>
    </submittedName>
</protein>
<name>A0A9C9EP76_UNCW3</name>
<evidence type="ECO:0000313" key="3">
    <source>
        <dbReference type="Proteomes" id="UP000885826"/>
    </source>
</evidence>
<organism evidence="2 3">
    <name type="scientific">candidate division WOR-3 bacterium</name>
    <dbReference type="NCBI Taxonomy" id="2052148"/>
    <lineage>
        <taxon>Bacteria</taxon>
        <taxon>Bacteria division WOR-3</taxon>
    </lineage>
</organism>
<reference evidence="2" key="1">
    <citation type="journal article" date="2020" name="mSystems">
        <title>Genome- and Community-Level Interaction Insights into Carbon Utilization and Element Cycling Functions of Hydrothermarchaeota in Hydrothermal Sediment.</title>
        <authorList>
            <person name="Zhou Z."/>
            <person name="Liu Y."/>
            <person name="Xu W."/>
            <person name="Pan J."/>
            <person name="Luo Z.H."/>
            <person name="Li M."/>
        </authorList>
    </citation>
    <scope>NUCLEOTIDE SEQUENCE</scope>
    <source>
        <strain evidence="2">HyVt-388</strain>
    </source>
</reference>
<dbReference type="EMBL" id="DRIG01000111">
    <property type="protein sequence ID" value="HEC79610.1"/>
    <property type="molecule type" value="Genomic_DNA"/>
</dbReference>
<comment type="caution">
    <text evidence="2">The sequence shown here is derived from an EMBL/GenBank/DDBJ whole genome shotgun (WGS) entry which is preliminary data.</text>
</comment>
<accession>A0A9C9EP76</accession>
<dbReference type="AlphaFoldDB" id="A0A9C9EP76"/>
<keyword evidence="1" id="KW-0812">Transmembrane</keyword>
<sequence length="136" mass="16209">MKYFGWIISLILLIVFFITYRTHYLPLKADVTKLEKEIDMWENVLKGEKGLTGERNSFAVDRFFKDNKLTPYGEVEMLRRFGLNNKGIEIYISAPEPLNRAKDVIAFLDDQRLIYKTFTFYIVVDSIERFEYKFVK</sequence>
<dbReference type="Proteomes" id="UP000885826">
    <property type="component" value="Unassembled WGS sequence"/>
</dbReference>
<evidence type="ECO:0000256" key="1">
    <source>
        <dbReference type="SAM" id="Phobius"/>
    </source>
</evidence>